<accession>A0A0D0YU43</accession>
<dbReference type="GO" id="GO:0042781">
    <property type="term" value="F:3'-tRNA processing endoribonuclease activity"/>
    <property type="evidence" value="ECO:0007669"/>
    <property type="project" value="TreeGrafter"/>
</dbReference>
<dbReference type="SUPFAM" id="SSF56281">
    <property type="entry name" value="Metallo-hydrolase/oxidoreductase"/>
    <property type="match status" value="1"/>
</dbReference>
<keyword evidence="4" id="KW-1185">Reference proteome</keyword>
<evidence type="ECO:0000256" key="1">
    <source>
        <dbReference type="ARBA" id="ARBA00022833"/>
    </source>
</evidence>
<comment type="caution">
    <text evidence="3">The sequence shown here is derived from an EMBL/GenBank/DDBJ whole genome shotgun (WGS) entry which is preliminary data.</text>
</comment>
<dbReference type="PATRIC" id="fig|1335616.4.peg.1658"/>
<organism evidence="3 4">
    <name type="scientific">Paucilactobacillus wasatchensis</name>
    <dbReference type="NCBI Taxonomy" id="1335616"/>
    <lineage>
        <taxon>Bacteria</taxon>
        <taxon>Bacillati</taxon>
        <taxon>Bacillota</taxon>
        <taxon>Bacilli</taxon>
        <taxon>Lactobacillales</taxon>
        <taxon>Lactobacillaceae</taxon>
        <taxon>Paucilactobacillus</taxon>
    </lineage>
</organism>
<sequence>MKITILGFFGGYPFNNQATSGYLIQTGDYNLLLDCGSGVLLKLEQVLNPLQLDAVILSHYHADHVADIGVLQHYWQLAPGSKKLEVLPIYGHTADKNSFNRLNWPGATVGEAYEPQHTLKLGPFDVEFMLTKHPVPAYAMRFTERATLANFVFTSDTDYIAALVPFANKTDLLITDTNFLVAPKGPKWHMTAYESGKLAKTASVQQLVLSHLPQYVQPNELKQAAQEEAGDDIVVKCATSNMVITL</sequence>
<dbReference type="Pfam" id="PF00753">
    <property type="entry name" value="Lactamase_B"/>
    <property type="match status" value="1"/>
</dbReference>
<evidence type="ECO:0000259" key="2">
    <source>
        <dbReference type="SMART" id="SM00849"/>
    </source>
</evidence>
<dbReference type="InterPro" id="IPR001279">
    <property type="entry name" value="Metallo-B-lactamas"/>
</dbReference>
<dbReference type="PANTHER" id="PTHR46018">
    <property type="entry name" value="ZINC PHOSPHODIESTERASE ELAC PROTEIN 1"/>
    <property type="match status" value="1"/>
</dbReference>
<dbReference type="CDD" id="cd07716">
    <property type="entry name" value="RNaseZ_short-form-like_MBL-fold"/>
    <property type="match status" value="1"/>
</dbReference>
<keyword evidence="1" id="KW-0862">Zinc</keyword>
<keyword evidence="3" id="KW-0378">Hydrolase</keyword>
<dbReference type="RefSeq" id="WP_044011346.1">
    <property type="nucleotide sequence ID" value="NZ_AWTT01000048.1"/>
</dbReference>
<gene>
    <name evidence="3" type="ORF">WDC_1653</name>
</gene>
<dbReference type="PANTHER" id="PTHR46018:SF4">
    <property type="entry name" value="METALLO-HYDROLASE YHFI-RELATED"/>
    <property type="match status" value="1"/>
</dbReference>
<dbReference type="Proteomes" id="UP000032279">
    <property type="component" value="Unassembled WGS sequence"/>
</dbReference>
<feature type="domain" description="Metallo-beta-lactamase" evidence="2">
    <location>
        <begin position="18"/>
        <end position="211"/>
    </location>
</feature>
<dbReference type="InterPro" id="IPR036866">
    <property type="entry name" value="RibonucZ/Hydroxyglut_hydro"/>
</dbReference>
<evidence type="ECO:0000313" key="4">
    <source>
        <dbReference type="Proteomes" id="UP000032279"/>
    </source>
</evidence>
<evidence type="ECO:0000313" key="3">
    <source>
        <dbReference type="EMBL" id="KIS02789.1"/>
    </source>
</evidence>
<dbReference type="SMART" id="SM00849">
    <property type="entry name" value="Lactamase_B"/>
    <property type="match status" value="1"/>
</dbReference>
<reference evidence="3 4" key="1">
    <citation type="submission" date="2013-08" db="EMBL/GenBank/DDBJ databases">
        <title>Lactobacillus wasatchii sp. WDC04, a late gas producing bacteria isolated from aged chedder cheese.</title>
        <authorList>
            <person name="Oberg C.J."/>
            <person name="Culumber M."/>
            <person name="McMahon D.J."/>
            <person name="Broadbent J.R."/>
            <person name="Oberg T.S."/>
            <person name="Ortaki F."/>
        </authorList>
    </citation>
    <scope>NUCLEOTIDE SEQUENCE [LARGE SCALE GENOMIC DNA]</scope>
    <source>
        <strain evidence="3 4">WDC04</strain>
    </source>
</reference>
<protein>
    <submittedName>
        <fullName evidence="3">Metal-dependent hydrolase of the beta-lactamase superfamily III</fullName>
    </submittedName>
</protein>
<dbReference type="EMBL" id="AWTT01000048">
    <property type="protein sequence ID" value="KIS02789.1"/>
    <property type="molecule type" value="Genomic_DNA"/>
</dbReference>
<dbReference type="Gene3D" id="3.60.15.10">
    <property type="entry name" value="Ribonuclease Z/Hydroxyacylglutathione hydrolase-like"/>
    <property type="match status" value="1"/>
</dbReference>
<dbReference type="OrthoDB" id="9794898at2"/>
<dbReference type="AlphaFoldDB" id="A0A0D0YU43"/>
<name>A0A0D0YU43_9LACO</name>
<proteinExistence type="predicted"/>